<dbReference type="PROSITE" id="PS51790">
    <property type="entry name" value="MSRB"/>
    <property type="match status" value="1"/>
</dbReference>
<dbReference type="PANTHER" id="PTHR46081:SF8">
    <property type="entry name" value="PEPTIDE METHIONINE SULFOXIDE REDUCTASE 2"/>
    <property type="match status" value="1"/>
</dbReference>
<keyword evidence="4" id="KW-0862">Zinc</keyword>
<dbReference type="NCBIfam" id="NF004036">
    <property type="entry name" value="PRK05508.1"/>
    <property type="match status" value="1"/>
</dbReference>
<dbReference type="NCBIfam" id="TIGR00357">
    <property type="entry name" value="peptide-methionine (R)-S-oxide reductase MsrB"/>
    <property type="match status" value="1"/>
</dbReference>
<evidence type="ECO:0000259" key="7">
    <source>
        <dbReference type="PROSITE" id="PS51790"/>
    </source>
</evidence>
<dbReference type="GO" id="GO:0046872">
    <property type="term" value="F:metal ion binding"/>
    <property type="evidence" value="ECO:0007669"/>
    <property type="project" value="UniProtKB-KW"/>
</dbReference>
<evidence type="ECO:0000256" key="5">
    <source>
        <dbReference type="ARBA" id="ARBA00023002"/>
    </source>
</evidence>
<organism evidence="8 9">
    <name type="scientific">Candidatus Chisholmbacteria bacterium RIFCSPHIGHO2_01_FULL_49_18</name>
    <dbReference type="NCBI Taxonomy" id="1797590"/>
    <lineage>
        <taxon>Bacteria</taxon>
        <taxon>Candidatus Chisholmiibacteriota</taxon>
    </lineage>
</organism>
<evidence type="ECO:0000256" key="3">
    <source>
        <dbReference type="ARBA" id="ARBA00022723"/>
    </source>
</evidence>
<dbReference type="AlphaFoldDB" id="A0A1G1VLD4"/>
<comment type="caution">
    <text evidence="8">The sequence shown here is derived from an EMBL/GenBank/DDBJ whole genome shotgun (WGS) entry which is preliminary data.</text>
</comment>
<comment type="cofactor">
    <cofactor evidence="1">
        <name>Zn(2+)</name>
        <dbReference type="ChEBI" id="CHEBI:29105"/>
    </cofactor>
</comment>
<dbReference type="PANTHER" id="PTHR46081">
    <property type="entry name" value="PEPTIDE METHIONINE SULFOXIDE REDUCTASE 2"/>
    <property type="match status" value="1"/>
</dbReference>
<dbReference type="InterPro" id="IPR028427">
    <property type="entry name" value="Met_Sox_Rdtase_MsrB"/>
</dbReference>
<dbReference type="EC" id="1.8.4.12" evidence="2"/>
<name>A0A1G1VLD4_9BACT</name>
<dbReference type="InterPro" id="IPR002579">
    <property type="entry name" value="Met_Sox_Rdtase_MsrB_dom"/>
</dbReference>
<evidence type="ECO:0000256" key="6">
    <source>
        <dbReference type="ARBA" id="ARBA00048488"/>
    </source>
</evidence>
<evidence type="ECO:0000256" key="2">
    <source>
        <dbReference type="ARBA" id="ARBA00012499"/>
    </source>
</evidence>
<keyword evidence="5" id="KW-0560">Oxidoreductase</keyword>
<dbReference type="SUPFAM" id="SSF51316">
    <property type="entry name" value="Mss4-like"/>
    <property type="match status" value="1"/>
</dbReference>
<dbReference type="EMBL" id="MHCI01000018">
    <property type="protein sequence ID" value="OGY16220.1"/>
    <property type="molecule type" value="Genomic_DNA"/>
</dbReference>
<dbReference type="Gene3D" id="2.170.150.20">
    <property type="entry name" value="Peptide methionine sulfoxide reductase"/>
    <property type="match status" value="1"/>
</dbReference>
<dbReference type="InterPro" id="IPR011057">
    <property type="entry name" value="Mss4-like_sf"/>
</dbReference>
<feature type="domain" description="MsrB" evidence="7">
    <location>
        <begin position="7"/>
        <end position="127"/>
    </location>
</feature>
<dbReference type="GO" id="GO:0030091">
    <property type="term" value="P:protein repair"/>
    <property type="evidence" value="ECO:0007669"/>
    <property type="project" value="InterPro"/>
</dbReference>
<proteinExistence type="predicted"/>
<dbReference type="GO" id="GO:0006979">
    <property type="term" value="P:response to oxidative stress"/>
    <property type="evidence" value="ECO:0007669"/>
    <property type="project" value="InterPro"/>
</dbReference>
<sequence length="133" mass="14876">MSGTVVKAKKDAELTPEEYRVIVEKGTEPPFSGEYDDYFKAGTYVCRRCGVPLYSSKDKFDAHCGWPSFDDEIEGAVKRTPDSDGMRTEISCVKCGAHLGHVFEGEAFTPKDTRHCVNSISLKFIPKGEEHDY</sequence>
<evidence type="ECO:0000313" key="8">
    <source>
        <dbReference type="EMBL" id="OGY16220.1"/>
    </source>
</evidence>
<comment type="catalytic activity">
    <reaction evidence="6">
        <text>L-methionyl-[protein] + [thioredoxin]-disulfide + H2O = L-methionyl-(R)-S-oxide-[protein] + [thioredoxin]-dithiol</text>
        <dbReference type="Rhea" id="RHEA:24164"/>
        <dbReference type="Rhea" id="RHEA-COMP:10698"/>
        <dbReference type="Rhea" id="RHEA-COMP:10700"/>
        <dbReference type="Rhea" id="RHEA-COMP:12313"/>
        <dbReference type="Rhea" id="RHEA-COMP:12314"/>
        <dbReference type="ChEBI" id="CHEBI:15377"/>
        <dbReference type="ChEBI" id="CHEBI:16044"/>
        <dbReference type="ChEBI" id="CHEBI:29950"/>
        <dbReference type="ChEBI" id="CHEBI:45764"/>
        <dbReference type="ChEBI" id="CHEBI:50058"/>
        <dbReference type="EC" id="1.8.4.12"/>
    </reaction>
</comment>
<gene>
    <name evidence="8" type="ORF">A2785_01350</name>
</gene>
<evidence type="ECO:0000256" key="1">
    <source>
        <dbReference type="ARBA" id="ARBA00001947"/>
    </source>
</evidence>
<dbReference type="Pfam" id="PF01641">
    <property type="entry name" value="SelR"/>
    <property type="match status" value="1"/>
</dbReference>
<accession>A0A1G1VLD4</accession>
<reference evidence="8 9" key="1">
    <citation type="journal article" date="2016" name="Nat. Commun.">
        <title>Thousands of microbial genomes shed light on interconnected biogeochemical processes in an aquifer system.</title>
        <authorList>
            <person name="Anantharaman K."/>
            <person name="Brown C.T."/>
            <person name="Hug L.A."/>
            <person name="Sharon I."/>
            <person name="Castelle C.J."/>
            <person name="Probst A.J."/>
            <person name="Thomas B.C."/>
            <person name="Singh A."/>
            <person name="Wilkins M.J."/>
            <person name="Karaoz U."/>
            <person name="Brodie E.L."/>
            <person name="Williams K.H."/>
            <person name="Hubbard S.S."/>
            <person name="Banfield J.F."/>
        </authorList>
    </citation>
    <scope>NUCLEOTIDE SEQUENCE [LARGE SCALE GENOMIC DNA]</scope>
</reference>
<protein>
    <recommendedName>
        <fullName evidence="2">peptide-methionine (R)-S-oxide reductase</fullName>
        <ecNumber evidence="2">1.8.4.12</ecNumber>
    </recommendedName>
</protein>
<dbReference type="Proteomes" id="UP000179069">
    <property type="component" value="Unassembled WGS sequence"/>
</dbReference>
<evidence type="ECO:0000256" key="4">
    <source>
        <dbReference type="ARBA" id="ARBA00022833"/>
    </source>
</evidence>
<evidence type="ECO:0000313" key="9">
    <source>
        <dbReference type="Proteomes" id="UP000179069"/>
    </source>
</evidence>
<keyword evidence="3" id="KW-0479">Metal-binding</keyword>
<dbReference type="GO" id="GO:0033743">
    <property type="term" value="F:peptide-methionine (R)-S-oxide reductase activity"/>
    <property type="evidence" value="ECO:0007669"/>
    <property type="project" value="UniProtKB-EC"/>
</dbReference>